<gene>
    <name evidence="2" type="ORF">CkaCkLH20_03164</name>
</gene>
<feature type="compositionally biased region" description="Basic and acidic residues" evidence="1">
    <location>
        <begin position="223"/>
        <end position="233"/>
    </location>
</feature>
<dbReference type="PANTHER" id="PTHR38166:SF1">
    <property type="entry name" value="C2H2-TYPE DOMAIN-CONTAINING PROTEIN"/>
    <property type="match status" value="1"/>
</dbReference>
<feature type="region of interest" description="Disordered" evidence="1">
    <location>
        <begin position="94"/>
        <end position="114"/>
    </location>
</feature>
<name>A0A9P6IFJ6_9PEZI</name>
<dbReference type="RefSeq" id="XP_038749082.1">
    <property type="nucleotide sequence ID" value="XM_038885883.1"/>
</dbReference>
<protein>
    <recommendedName>
        <fullName evidence="4">C2H2-type domain-containing protein</fullName>
    </recommendedName>
</protein>
<keyword evidence="3" id="KW-1185">Reference proteome</keyword>
<evidence type="ECO:0000256" key="1">
    <source>
        <dbReference type="SAM" id="MobiDB-lite"/>
    </source>
</evidence>
<sequence length="595" mass="66692">MDAMLQLLDPEDHLFEPEMPSIVDVIGLPEEFGDYLQRRDWKKHDCGSCNKVGFLDRVESMDPLAQMFAGLRIHEEYVDYYGYGLRGGGGGHPDVGKCPSKTSFSNDHGEDLLRHEGLGHGQAVRNVAEPDEKQSLAMRHSVLTTDCIVPVENNEELEVKVKPRAPPRHSPPPLPKFKPECEPSGIELAKSPPSDGEVPNATFDVKKRPPVLCDADLEDNGDEESRGVDDLSKLPKPLQVPSGTPEVAPRKVRQSISTCKFACPYLKFDPKTYGQRPSCRGPSFPSTHRVKEHLYRVHGQKPNCDRCRKIFSTEEDVKKHRRSKDACELAEGVVIEGFDASQKEKLQSKKRTRSKSEEEKWQDIFQILFPDCREVPDPFYNPYFDAGLGDSALAPRDIEKIFTDDFREQICDGIEKAIGTHLSRTKRRNVTDAVMEALRQGQTTAKDDSSKVAVEIPEGEQDVSPESSDPDSGFSEPLRSGHKARTTKSAGVLSEENDQKRTRQILNEPARPTRLVEEKVKGPSLEPREFKLGEELNLGWFVGWTGSIEDGMDYDWFRDVENSGFQMPVIDLIGEEYEGLLPSSDVGGSFPGVNW</sequence>
<evidence type="ECO:0000313" key="2">
    <source>
        <dbReference type="EMBL" id="KAF9879621.1"/>
    </source>
</evidence>
<comment type="caution">
    <text evidence="2">The sequence shown here is derived from an EMBL/GenBank/DDBJ whole genome shotgun (WGS) entry which is preliminary data.</text>
</comment>
<dbReference type="OrthoDB" id="4161727at2759"/>
<dbReference type="PANTHER" id="PTHR38166">
    <property type="entry name" value="C2H2-TYPE DOMAIN-CONTAINING PROTEIN-RELATED"/>
    <property type="match status" value="1"/>
</dbReference>
<reference evidence="2" key="2">
    <citation type="submission" date="2020-11" db="EMBL/GenBank/DDBJ databases">
        <title>Whole genome sequencing of Colletotrichum sp.</title>
        <authorList>
            <person name="Li H."/>
        </authorList>
    </citation>
    <scope>NUCLEOTIDE SEQUENCE</scope>
    <source>
        <strain evidence="2">CkLH20</strain>
    </source>
</reference>
<reference evidence="2" key="1">
    <citation type="submission" date="2020-03" db="EMBL/GenBank/DDBJ databases">
        <authorList>
            <person name="He L."/>
        </authorList>
    </citation>
    <scope>NUCLEOTIDE SEQUENCE</scope>
    <source>
        <strain evidence="2">CkLH20</strain>
    </source>
</reference>
<feature type="region of interest" description="Disordered" evidence="1">
    <location>
        <begin position="457"/>
        <end position="515"/>
    </location>
</feature>
<feature type="region of interest" description="Disordered" evidence="1">
    <location>
        <begin position="159"/>
        <end position="251"/>
    </location>
</feature>
<dbReference type="EMBL" id="JAATWM020000007">
    <property type="protein sequence ID" value="KAF9879621.1"/>
    <property type="molecule type" value="Genomic_DNA"/>
</dbReference>
<accession>A0A9P6IFJ6</accession>
<organism evidence="2 3">
    <name type="scientific">Colletotrichum karsti</name>
    <dbReference type="NCBI Taxonomy" id="1095194"/>
    <lineage>
        <taxon>Eukaryota</taxon>
        <taxon>Fungi</taxon>
        <taxon>Dikarya</taxon>
        <taxon>Ascomycota</taxon>
        <taxon>Pezizomycotina</taxon>
        <taxon>Sordariomycetes</taxon>
        <taxon>Hypocreomycetidae</taxon>
        <taxon>Glomerellales</taxon>
        <taxon>Glomerellaceae</taxon>
        <taxon>Colletotrichum</taxon>
        <taxon>Colletotrichum boninense species complex</taxon>
    </lineage>
</organism>
<dbReference type="AlphaFoldDB" id="A0A9P6IFJ6"/>
<proteinExistence type="predicted"/>
<evidence type="ECO:0000313" key="3">
    <source>
        <dbReference type="Proteomes" id="UP000781932"/>
    </source>
</evidence>
<dbReference type="GeneID" id="62158957"/>
<evidence type="ECO:0008006" key="4">
    <source>
        <dbReference type="Google" id="ProtNLM"/>
    </source>
</evidence>
<dbReference type="Proteomes" id="UP000781932">
    <property type="component" value="Unassembled WGS sequence"/>
</dbReference>